<evidence type="ECO:0000259" key="14">
    <source>
        <dbReference type="PROSITE" id="PS50287"/>
    </source>
</evidence>
<evidence type="ECO:0000256" key="6">
    <source>
        <dbReference type="ARBA" id="ARBA00023136"/>
    </source>
</evidence>
<keyword evidence="7 13" id="KW-1015">Disulfide bond</keyword>
<evidence type="ECO:0000256" key="8">
    <source>
        <dbReference type="ARBA" id="ARBA00023170"/>
    </source>
</evidence>
<evidence type="ECO:0000256" key="9">
    <source>
        <dbReference type="ARBA" id="ARBA00023180"/>
    </source>
</evidence>
<evidence type="ECO:0000256" key="12">
    <source>
        <dbReference type="ARBA" id="ARBA00069168"/>
    </source>
</evidence>
<dbReference type="GO" id="GO:0016020">
    <property type="term" value="C:membrane"/>
    <property type="evidence" value="ECO:0007669"/>
    <property type="project" value="UniProtKB-SubCell"/>
</dbReference>
<comment type="function">
    <text evidence="10">Binds to extracellular matrix proteins. Binds to pathogen-associated molecular patterns (PAMPs) present on the cell walls of Gram-positive and Gram-negative bacteria and fungi, behaving as a pattern recognition receptor (PRR). Induces bacterial and fungal aggregation and subsequent inhibition of PAMP-induced cytokine release. Does not possess intrinsic bactericidal activity. May play a role in the innate defense and homeostasis of certain epithelial surfaces.</text>
</comment>
<dbReference type="SUPFAM" id="SSF56487">
    <property type="entry name" value="SRCR-like"/>
    <property type="match status" value="2"/>
</dbReference>
<feature type="disulfide bond" evidence="13">
    <location>
        <begin position="18"/>
        <end position="82"/>
    </location>
</feature>
<dbReference type="OrthoDB" id="536948at2759"/>
<keyword evidence="3" id="KW-0732">Signal</keyword>
<evidence type="ECO:0000256" key="7">
    <source>
        <dbReference type="ARBA" id="ARBA00023157"/>
    </source>
</evidence>
<dbReference type="InterPro" id="IPR036772">
    <property type="entry name" value="SRCR-like_dom_sf"/>
</dbReference>
<dbReference type="FunFam" id="3.10.250.10:FF:000016">
    <property type="entry name" value="Scavenger receptor cysteine-rich protein type 12"/>
    <property type="match status" value="1"/>
</dbReference>
<dbReference type="Proteomes" id="UP000518911">
    <property type="component" value="Unassembled WGS sequence"/>
</dbReference>
<feature type="domain" description="SRCR" evidence="14">
    <location>
        <begin position="110"/>
        <end position="154"/>
    </location>
</feature>
<keyword evidence="9" id="KW-0325">Glycoprotein</keyword>
<keyword evidence="4" id="KW-0677">Repeat</keyword>
<evidence type="ECO:0000313" key="16">
    <source>
        <dbReference type="Proteomes" id="UP000518911"/>
    </source>
</evidence>
<keyword evidence="16" id="KW-1185">Reference proteome</keyword>
<evidence type="ECO:0000256" key="3">
    <source>
        <dbReference type="ARBA" id="ARBA00022729"/>
    </source>
</evidence>
<evidence type="ECO:0000256" key="4">
    <source>
        <dbReference type="ARBA" id="ARBA00022737"/>
    </source>
</evidence>
<dbReference type="AlphaFoldDB" id="A0A7L3WYE8"/>
<comment type="subcellular location">
    <subcellularLocation>
        <location evidence="1">Membrane</location>
        <topology evidence="1">Single-pass membrane protein</topology>
    </subcellularLocation>
</comment>
<evidence type="ECO:0000256" key="11">
    <source>
        <dbReference type="ARBA" id="ARBA00064153"/>
    </source>
</evidence>
<keyword evidence="8" id="KW-0675">Receptor</keyword>
<feature type="non-terminal residue" evidence="15">
    <location>
        <position position="154"/>
    </location>
</feature>
<evidence type="ECO:0000256" key="2">
    <source>
        <dbReference type="ARBA" id="ARBA00022692"/>
    </source>
</evidence>
<dbReference type="Pfam" id="PF00530">
    <property type="entry name" value="SRCR"/>
    <property type="match status" value="2"/>
</dbReference>
<dbReference type="FunFam" id="3.10.250.10:FF:000007">
    <property type="entry name" value="Soluble scavenger receptor cysteine-rich domain-containing protein SSC5D"/>
    <property type="match status" value="1"/>
</dbReference>
<evidence type="ECO:0000313" key="15">
    <source>
        <dbReference type="EMBL" id="NXV80891.1"/>
    </source>
</evidence>
<dbReference type="PRINTS" id="PR00258">
    <property type="entry name" value="SPERACTRCPTR"/>
</dbReference>
<dbReference type="SMART" id="SM00202">
    <property type="entry name" value="SR"/>
    <property type="match status" value="2"/>
</dbReference>
<evidence type="ECO:0000256" key="5">
    <source>
        <dbReference type="ARBA" id="ARBA00022989"/>
    </source>
</evidence>
<evidence type="ECO:0000256" key="10">
    <source>
        <dbReference type="ARBA" id="ARBA00058074"/>
    </source>
</evidence>
<dbReference type="PANTHER" id="PTHR19331:SF487">
    <property type="entry name" value="SOLUBLE SCAVENGER RECEPTOR CYSTEINE-RICH DOMAIN-CONTAINING PROTEIN SSC5D"/>
    <property type="match status" value="1"/>
</dbReference>
<dbReference type="PROSITE" id="PS50287">
    <property type="entry name" value="SRCR_2"/>
    <property type="match status" value="2"/>
</dbReference>
<feature type="non-terminal residue" evidence="15">
    <location>
        <position position="1"/>
    </location>
</feature>
<dbReference type="PANTHER" id="PTHR19331">
    <property type="entry name" value="SCAVENGER RECEPTOR DOMAIN-CONTAINING"/>
    <property type="match status" value="1"/>
</dbReference>
<evidence type="ECO:0000256" key="13">
    <source>
        <dbReference type="PROSITE-ProRule" id="PRU00196"/>
    </source>
</evidence>
<organism evidence="15 16">
    <name type="scientific">Atlantisia rogersi</name>
    <name type="common">Inaccessible Island rail</name>
    <dbReference type="NCBI Taxonomy" id="2478892"/>
    <lineage>
        <taxon>Eukaryota</taxon>
        <taxon>Metazoa</taxon>
        <taxon>Chordata</taxon>
        <taxon>Craniata</taxon>
        <taxon>Vertebrata</taxon>
        <taxon>Euteleostomi</taxon>
        <taxon>Archelosauria</taxon>
        <taxon>Archosauria</taxon>
        <taxon>Dinosauria</taxon>
        <taxon>Saurischia</taxon>
        <taxon>Theropoda</taxon>
        <taxon>Coelurosauria</taxon>
        <taxon>Aves</taxon>
        <taxon>Neognathae</taxon>
        <taxon>Neoaves</taxon>
        <taxon>Gruiformes</taxon>
        <taxon>Rallidae</taxon>
        <taxon>Atlantisia</taxon>
    </lineage>
</organism>
<feature type="domain" description="SRCR" evidence="14">
    <location>
        <begin position="1"/>
        <end position="93"/>
    </location>
</feature>
<comment type="caution">
    <text evidence="13">Lacks conserved residue(s) required for the propagation of feature annotation.</text>
</comment>
<evidence type="ECO:0000256" key="1">
    <source>
        <dbReference type="ARBA" id="ARBA00004167"/>
    </source>
</evidence>
<keyword evidence="5" id="KW-1133">Transmembrane helix</keyword>
<keyword evidence="2" id="KW-0812">Transmembrane</keyword>
<feature type="disulfide bond" evidence="13">
    <location>
        <begin position="31"/>
        <end position="92"/>
    </location>
</feature>
<reference evidence="15 16" key="1">
    <citation type="submission" date="2019-09" db="EMBL/GenBank/DDBJ databases">
        <title>Bird 10,000 Genomes (B10K) Project - Family phase.</title>
        <authorList>
            <person name="Zhang G."/>
        </authorList>
    </citation>
    <scope>NUCLEOTIDE SEQUENCE [LARGE SCALE GENOMIC DNA]</scope>
    <source>
        <strain evidence="15">OUT-0055</strain>
        <tissue evidence="15">Blood</tissue>
    </source>
</reference>
<keyword evidence="6" id="KW-0472">Membrane</keyword>
<feature type="disulfide bond" evidence="13">
    <location>
        <begin position="62"/>
        <end position="72"/>
    </location>
</feature>
<proteinExistence type="predicted"/>
<dbReference type="PROSITE" id="PS00420">
    <property type="entry name" value="SRCR_1"/>
    <property type="match status" value="1"/>
</dbReference>
<comment type="caution">
    <text evidence="15">The sequence shown here is derived from an EMBL/GenBank/DDBJ whole genome shotgun (WGS) entry which is preliminary data.</text>
</comment>
<dbReference type="InterPro" id="IPR001190">
    <property type="entry name" value="SRCR"/>
</dbReference>
<protein>
    <recommendedName>
        <fullName evidence="12">Soluble scavenger receptor cysteine-rich domain-containing protein SSC5D</fullName>
    </recommendedName>
</protein>
<accession>A0A7L3WYE8</accession>
<gene>
    <name evidence="15" type="primary">Dmbt1_8</name>
    <name evidence="15" type="ORF">ATLROG_R12413</name>
</gene>
<sequence length="154" mass="16234">RCAGRVELRHAGRWGTVCDDDWGLPDAAVVCRQLGCGTALAAPPGAWFGEGLGPIWLNGLRCRGTEERLGLCRHRGWRPHVCTHEEDASAVCSGLGGVLTPPSLPGGPSVRLVGGSGRCAGRLEVLHKGLWGTVCDDLWGLQDAEVVCRQLGCG</sequence>
<name>A0A7L3WYE8_9GRUI</name>
<dbReference type="Gene3D" id="3.10.250.10">
    <property type="entry name" value="SRCR-like domain"/>
    <property type="match status" value="2"/>
</dbReference>
<comment type="subunit">
    <text evidence="11">Interacts with LGALS1 and laminin.</text>
</comment>
<dbReference type="EMBL" id="VZUJ01109999">
    <property type="protein sequence ID" value="NXV80891.1"/>
    <property type="molecule type" value="Genomic_DNA"/>
</dbReference>